<dbReference type="GO" id="GO:0006281">
    <property type="term" value="P:DNA repair"/>
    <property type="evidence" value="ECO:0007669"/>
    <property type="project" value="UniProtKB-KW"/>
</dbReference>
<keyword evidence="9" id="KW-0227">DNA damage</keyword>
<feature type="domain" description="ATP-dependent DNA ligase family profile" evidence="21">
    <location>
        <begin position="25"/>
        <end position="195"/>
    </location>
</feature>
<keyword evidence="5" id="KW-0548">Nucleotidyltransferase</keyword>
<keyword evidence="15" id="KW-0233">DNA recombination</keyword>
<feature type="domain" description="DNA ligase D polymerase" evidence="23">
    <location>
        <begin position="351"/>
        <end position="605"/>
    </location>
</feature>
<dbReference type="InterPro" id="IPR012340">
    <property type="entry name" value="NA-bd_OB-fold"/>
</dbReference>
<dbReference type="NCBIfam" id="TIGR02779">
    <property type="entry name" value="NHEJ_ligase_lig"/>
    <property type="match status" value="1"/>
</dbReference>
<proteinExistence type="predicted"/>
<dbReference type="Gene3D" id="3.30.470.30">
    <property type="entry name" value="DNA ligase/mRNA capping enzyme"/>
    <property type="match status" value="1"/>
</dbReference>
<evidence type="ECO:0000256" key="13">
    <source>
        <dbReference type="ARBA" id="ARBA00022932"/>
    </source>
</evidence>
<evidence type="ECO:0000256" key="10">
    <source>
        <dbReference type="ARBA" id="ARBA00022801"/>
    </source>
</evidence>
<dbReference type="SUPFAM" id="SSF50249">
    <property type="entry name" value="Nucleic acid-binding proteins"/>
    <property type="match status" value="1"/>
</dbReference>
<evidence type="ECO:0000256" key="4">
    <source>
        <dbReference type="ARBA" id="ARBA00022679"/>
    </source>
</evidence>
<dbReference type="CDD" id="cd07971">
    <property type="entry name" value="OBF_DNA_ligase_LigD"/>
    <property type="match status" value="1"/>
</dbReference>
<feature type="domain" description="DNA ligase ATP-dependent C-terminal" evidence="22">
    <location>
        <begin position="215"/>
        <end position="305"/>
    </location>
</feature>
<evidence type="ECO:0000256" key="2">
    <source>
        <dbReference type="ARBA" id="ARBA00012727"/>
    </source>
</evidence>
<dbReference type="GO" id="GO:0004527">
    <property type="term" value="F:exonuclease activity"/>
    <property type="evidence" value="ECO:0007669"/>
    <property type="project" value="UniProtKB-KW"/>
</dbReference>
<keyword evidence="3 24" id="KW-0436">Ligase</keyword>
<dbReference type="AlphaFoldDB" id="A0A0K1PA21"/>
<dbReference type="PATRIC" id="fig|1391653.3.peg.667"/>
<dbReference type="Gene3D" id="3.30.1490.70">
    <property type="match status" value="1"/>
</dbReference>
<evidence type="ECO:0000256" key="16">
    <source>
        <dbReference type="ARBA" id="ARBA00023204"/>
    </source>
</evidence>
<comment type="catalytic activity">
    <reaction evidence="20">
        <text>ATP + (deoxyribonucleotide)n-3'-hydroxyl + 5'-phospho-(deoxyribonucleotide)m = (deoxyribonucleotide)n+m + AMP + diphosphate.</text>
        <dbReference type="EC" id="6.5.1.1"/>
    </reaction>
</comment>
<name>A0A0K1PA21_9BACT</name>
<dbReference type="GO" id="GO:0046872">
    <property type="term" value="F:metal ion binding"/>
    <property type="evidence" value="ECO:0007669"/>
    <property type="project" value="UniProtKB-KW"/>
</dbReference>
<dbReference type="NCBIfam" id="TIGR02778">
    <property type="entry name" value="ligD_pol"/>
    <property type="match status" value="1"/>
</dbReference>
<keyword evidence="17" id="KW-0464">Manganese</keyword>
<evidence type="ECO:0000256" key="3">
    <source>
        <dbReference type="ARBA" id="ARBA00022598"/>
    </source>
</evidence>
<dbReference type="InterPro" id="IPR014143">
    <property type="entry name" value="NHEJ_ligase_prk"/>
</dbReference>
<dbReference type="InterPro" id="IPR014146">
    <property type="entry name" value="LigD_ligase_dom"/>
</dbReference>
<dbReference type="GO" id="GO:0003887">
    <property type="term" value="F:DNA-directed DNA polymerase activity"/>
    <property type="evidence" value="ECO:0007669"/>
    <property type="project" value="UniProtKB-KW"/>
</dbReference>
<evidence type="ECO:0000256" key="14">
    <source>
        <dbReference type="ARBA" id="ARBA00023125"/>
    </source>
</evidence>
<dbReference type="CDD" id="cd04861">
    <property type="entry name" value="LigD_Pol_like"/>
    <property type="match status" value="1"/>
</dbReference>
<dbReference type="InterPro" id="IPR012310">
    <property type="entry name" value="DNA_ligase_ATP-dep_cent"/>
</dbReference>
<dbReference type="OrthoDB" id="9802472at2"/>
<dbReference type="GO" id="GO:0006310">
    <property type="term" value="P:DNA recombination"/>
    <property type="evidence" value="ECO:0007669"/>
    <property type="project" value="UniProtKB-KW"/>
</dbReference>
<evidence type="ECO:0000256" key="6">
    <source>
        <dbReference type="ARBA" id="ARBA00022722"/>
    </source>
</evidence>
<keyword evidence="14" id="KW-0238">DNA-binding</keyword>
<keyword evidence="8" id="KW-0547">Nucleotide-binding</keyword>
<dbReference type="Pfam" id="PF21686">
    <property type="entry name" value="LigD_Prim-Pol"/>
    <property type="match status" value="1"/>
</dbReference>
<evidence type="ECO:0000256" key="7">
    <source>
        <dbReference type="ARBA" id="ARBA00022723"/>
    </source>
</evidence>
<evidence type="ECO:0000256" key="17">
    <source>
        <dbReference type="ARBA" id="ARBA00023211"/>
    </source>
</evidence>
<evidence type="ECO:0000256" key="1">
    <source>
        <dbReference type="ARBA" id="ARBA00001936"/>
    </source>
</evidence>
<dbReference type="SUPFAM" id="SSF56091">
    <property type="entry name" value="DNA ligase/mRNA capping enzyme, catalytic domain"/>
    <property type="match status" value="1"/>
</dbReference>
<dbReference type="Gene3D" id="3.90.920.10">
    <property type="entry name" value="DNA primase, PRIM domain"/>
    <property type="match status" value="1"/>
</dbReference>
<evidence type="ECO:0000256" key="15">
    <source>
        <dbReference type="ARBA" id="ARBA00023172"/>
    </source>
</evidence>
<dbReference type="STRING" id="1391653.AKJ08_0648"/>
<reference evidence="24 25" key="1">
    <citation type="submission" date="2015-08" db="EMBL/GenBank/DDBJ databases">
        <authorList>
            <person name="Babu N.S."/>
            <person name="Beckwith C.J."/>
            <person name="Beseler K.G."/>
            <person name="Brison A."/>
            <person name="Carone J.V."/>
            <person name="Caskin T.P."/>
            <person name="Diamond M."/>
            <person name="Durham M.E."/>
            <person name="Foxe J.M."/>
            <person name="Go M."/>
            <person name="Henderson B.A."/>
            <person name="Jones I.B."/>
            <person name="McGettigan J.A."/>
            <person name="Micheletti S.J."/>
            <person name="Nasrallah M.E."/>
            <person name="Ortiz D."/>
            <person name="Piller C.R."/>
            <person name="Privatt S.R."/>
            <person name="Schneider S.L."/>
            <person name="Sharp S."/>
            <person name="Smith T.C."/>
            <person name="Stanton J.D."/>
            <person name="Ullery H.E."/>
            <person name="Wilson R.J."/>
            <person name="Serrano M.G."/>
            <person name="Buck G."/>
            <person name="Lee V."/>
            <person name="Wang Y."/>
            <person name="Carvalho R."/>
            <person name="Voegtly L."/>
            <person name="Shi R."/>
            <person name="Duckworth R."/>
            <person name="Johnson A."/>
            <person name="Loviza R."/>
            <person name="Walstead R."/>
            <person name="Shah Z."/>
            <person name="Kiflezghi M."/>
            <person name="Wade K."/>
            <person name="Ball S.L."/>
            <person name="Bradley K.W."/>
            <person name="Asai D.J."/>
            <person name="Bowman C.A."/>
            <person name="Russell D.A."/>
            <person name="Pope W.H."/>
            <person name="Jacobs-Sera D."/>
            <person name="Hendrix R.W."/>
            <person name="Hatfull G.F."/>
        </authorList>
    </citation>
    <scope>NUCLEOTIDE SEQUENCE [LARGE SCALE GENOMIC DNA]</scope>
    <source>
        <strain evidence="24 25">DSM 27710</strain>
    </source>
</reference>
<evidence type="ECO:0000256" key="19">
    <source>
        <dbReference type="ARBA" id="ARBA00029943"/>
    </source>
</evidence>
<sequence>MRPPDPATESPPLELARSFLPPMRAVLADGGGQGWVELKYDGYRALAAIQGGQAALVSRNGLDFTQRFPAIVRALEGLGAASTIIDGEICVLDPDGVPRFELLQRGDGEDVVFFAFDLLQQDSADLRGLPLEERWDRLARVIGEGSSALRLAERLDGPPEDALSEAERRGFEGIVIKRHGSPYRARHPGAWRKRKAVAAQELAIVGFERTSTGGDAIGSLLLAVAMDDRFRYAGKVGTGFTAADREALFRRLSESVVRRSPVVDPPRLRGAVWVRPELVAEVRFTEWTSEGRLRQPSFKGLRVDKSPADCVREAAAPPEPSPGRAIPKARSDAGVRFTHPDRILFPRDGITKADVAAYYQAMAGPLLRALSGRPVALEHWNEGIDEPGWFHQKISDDDARSWMTLAAIPSQSGRRLERRLLVDDRETLRWLAQRSVLTVHMWSSRTDSLNEPDWAIFDLDPAEGEDIRQAVDVAGALKALLDALGLPSLAKTSGKRGLHVLVPMAPGQRHDEAVRFALTVGRAVEQVLPQVTLERMKDRRGGRLYIDCYQNGYGKTIAAPYSLRASDGAPVSAPLRWDEVNEGLEPGAFNLRTMPGRLDEVGDLFGPILEKGIRLPSL</sequence>
<dbReference type="NCBIfam" id="TIGR02776">
    <property type="entry name" value="NHEJ_ligase_prk"/>
    <property type="match status" value="1"/>
</dbReference>
<dbReference type="PANTHER" id="PTHR42705:SF2">
    <property type="entry name" value="BIFUNCTIONAL NON-HOMOLOGOUS END JOINING PROTEIN LIGD"/>
    <property type="match status" value="1"/>
</dbReference>
<evidence type="ECO:0000256" key="12">
    <source>
        <dbReference type="ARBA" id="ARBA00022840"/>
    </source>
</evidence>
<keyword evidence="6" id="KW-0540">Nuclease</keyword>
<evidence type="ECO:0000313" key="25">
    <source>
        <dbReference type="Proteomes" id="UP000055590"/>
    </source>
</evidence>
<accession>A0A0K1PA21</accession>
<keyword evidence="13" id="KW-0239">DNA-directed DNA polymerase</keyword>
<dbReference type="EC" id="6.5.1.1" evidence="2"/>
<dbReference type="PANTHER" id="PTHR42705">
    <property type="entry name" value="BIFUNCTIONAL NON-HOMOLOGOUS END JOINING PROTEIN LIGD"/>
    <property type="match status" value="1"/>
</dbReference>
<keyword evidence="25" id="KW-1185">Reference proteome</keyword>
<dbReference type="InterPro" id="IPR052171">
    <property type="entry name" value="NHEJ_LigD"/>
</dbReference>
<dbReference type="GO" id="GO:0003910">
    <property type="term" value="F:DNA ligase (ATP) activity"/>
    <property type="evidence" value="ECO:0007669"/>
    <property type="project" value="UniProtKB-EC"/>
</dbReference>
<evidence type="ECO:0000256" key="8">
    <source>
        <dbReference type="ARBA" id="ARBA00022741"/>
    </source>
</evidence>
<dbReference type="GO" id="GO:0005524">
    <property type="term" value="F:ATP binding"/>
    <property type="evidence" value="ECO:0007669"/>
    <property type="project" value="UniProtKB-KW"/>
</dbReference>
<dbReference type="CDD" id="cd07906">
    <property type="entry name" value="Adenylation_DNA_ligase_LigD_LigC"/>
    <property type="match status" value="1"/>
</dbReference>
<keyword evidence="10" id="KW-0378">Hydrolase</keyword>
<keyword evidence="7" id="KW-0479">Metal-binding</keyword>
<dbReference type="InterPro" id="IPR012309">
    <property type="entry name" value="DNA_ligase_ATP-dep_C"/>
</dbReference>
<keyword evidence="4" id="KW-0808">Transferase</keyword>
<keyword evidence="18" id="KW-0511">Multifunctional enzyme</keyword>
<dbReference type="Proteomes" id="UP000055590">
    <property type="component" value="Chromosome"/>
</dbReference>
<gene>
    <name evidence="24" type="ORF">AKJ08_0648</name>
</gene>
<dbReference type="Pfam" id="PF01068">
    <property type="entry name" value="DNA_ligase_A_M"/>
    <property type="match status" value="1"/>
</dbReference>
<protein>
    <recommendedName>
        <fullName evidence="2">DNA ligase (ATP)</fullName>
        <ecNumber evidence="2">6.5.1.1</ecNumber>
    </recommendedName>
    <alternativeName>
        <fullName evidence="19">NHEJ DNA polymerase</fullName>
    </alternativeName>
</protein>
<keyword evidence="12" id="KW-0067">ATP-binding</keyword>
<dbReference type="Pfam" id="PF04679">
    <property type="entry name" value="DNA_ligase_A_C"/>
    <property type="match status" value="1"/>
</dbReference>
<comment type="cofactor">
    <cofactor evidence="1">
        <name>Mn(2+)</name>
        <dbReference type="ChEBI" id="CHEBI:29035"/>
    </cofactor>
</comment>
<evidence type="ECO:0000259" key="21">
    <source>
        <dbReference type="Pfam" id="PF01068"/>
    </source>
</evidence>
<keyword evidence="16" id="KW-0234">DNA repair</keyword>
<evidence type="ECO:0000259" key="22">
    <source>
        <dbReference type="Pfam" id="PF04679"/>
    </source>
</evidence>
<dbReference type="InterPro" id="IPR014145">
    <property type="entry name" value="LigD_pol_dom"/>
</dbReference>
<evidence type="ECO:0000256" key="11">
    <source>
        <dbReference type="ARBA" id="ARBA00022839"/>
    </source>
</evidence>
<evidence type="ECO:0000256" key="5">
    <source>
        <dbReference type="ARBA" id="ARBA00022695"/>
    </source>
</evidence>
<evidence type="ECO:0000256" key="9">
    <source>
        <dbReference type="ARBA" id="ARBA00022763"/>
    </source>
</evidence>
<evidence type="ECO:0000313" key="24">
    <source>
        <dbReference type="EMBL" id="AKU90261.1"/>
    </source>
</evidence>
<dbReference type="Gene3D" id="2.40.50.140">
    <property type="entry name" value="Nucleic acid-binding proteins"/>
    <property type="match status" value="1"/>
</dbReference>
<organism evidence="24 25">
    <name type="scientific">Vulgatibacter incomptus</name>
    <dbReference type="NCBI Taxonomy" id="1391653"/>
    <lineage>
        <taxon>Bacteria</taxon>
        <taxon>Pseudomonadati</taxon>
        <taxon>Myxococcota</taxon>
        <taxon>Myxococcia</taxon>
        <taxon>Myxococcales</taxon>
        <taxon>Cystobacterineae</taxon>
        <taxon>Vulgatibacteraceae</taxon>
        <taxon>Vulgatibacter</taxon>
    </lineage>
</organism>
<dbReference type="GO" id="GO:0003677">
    <property type="term" value="F:DNA binding"/>
    <property type="evidence" value="ECO:0007669"/>
    <property type="project" value="UniProtKB-KW"/>
</dbReference>
<dbReference type="KEGG" id="vin:AKJ08_0648"/>
<dbReference type="RefSeq" id="WP_050724733.1">
    <property type="nucleotide sequence ID" value="NZ_CP012332.1"/>
</dbReference>
<keyword evidence="11" id="KW-0269">Exonuclease</keyword>
<evidence type="ECO:0000259" key="23">
    <source>
        <dbReference type="Pfam" id="PF21686"/>
    </source>
</evidence>
<evidence type="ECO:0000256" key="18">
    <source>
        <dbReference type="ARBA" id="ARBA00023268"/>
    </source>
</evidence>
<evidence type="ECO:0000256" key="20">
    <source>
        <dbReference type="ARBA" id="ARBA00034003"/>
    </source>
</evidence>
<dbReference type="EMBL" id="CP012332">
    <property type="protein sequence ID" value="AKU90261.1"/>
    <property type="molecule type" value="Genomic_DNA"/>
</dbReference>